<dbReference type="FunFam" id="3.30.565.10:FF:000006">
    <property type="entry name" value="Sensor histidine kinase WalK"/>
    <property type="match status" value="1"/>
</dbReference>
<evidence type="ECO:0000256" key="2">
    <source>
        <dbReference type="ARBA" id="ARBA00004429"/>
    </source>
</evidence>
<keyword evidence="15" id="KW-0902">Two-component regulatory system</keyword>
<evidence type="ECO:0000256" key="11">
    <source>
        <dbReference type="ARBA" id="ARBA00022741"/>
    </source>
</evidence>
<proteinExistence type="predicted"/>
<dbReference type="SMART" id="SM00388">
    <property type="entry name" value="HisKA"/>
    <property type="match status" value="1"/>
</dbReference>
<dbReference type="SMART" id="SM00387">
    <property type="entry name" value="HATPase_c"/>
    <property type="match status" value="1"/>
</dbReference>
<dbReference type="Pfam" id="PF02518">
    <property type="entry name" value="HATPase_c"/>
    <property type="match status" value="1"/>
</dbReference>
<dbReference type="SUPFAM" id="SSF47384">
    <property type="entry name" value="Homodimeric domain of signal transducing histidine kinase"/>
    <property type="match status" value="1"/>
</dbReference>
<dbReference type="InterPro" id="IPR004358">
    <property type="entry name" value="Sig_transdc_His_kin-like_C"/>
</dbReference>
<keyword evidence="13" id="KW-0067">ATP-binding</keyword>
<dbReference type="Pfam" id="PF00512">
    <property type="entry name" value="HisKA"/>
    <property type="match status" value="1"/>
</dbReference>
<evidence type="ECO:0000256" key="14">
    <source>
        <dbReference type="ARBA" id="ARBA00022989"/>
    </source>
</evidence>
<dbReference type="PROSITE" id="PS50109">
    <property type="entry name" value="HIS_KIN"/>
    <property type="match status" value="1"/>
</dbReference>
<keyword evidence="12 19" id="KW-0418">Kinase</keyword>
<dbReference type="CDD" id="cd00082">
    <property type="entry name" value="HisKA"/>
    <property type="match status" value="1"/>
</dbReference>
<dbReference type="SUPFAM" id="SSF55874">
    <property type="entry name" value="ATPase domain of HSP90 chaperone/DNA topoisomerase II/histidine kinase"/>
    <property type="match status" value="1"/>
</dbReference>
<keyword evidence="5" id="KW-0813">Transport</keyword>
<dbReference type="PANTHER" id="PTHR45453">
    <property type="entry name" value="PHOSPHATE REGULON SENSOR PROTEIN PHOR"/>
    <property type="match status" value="1"/>
</dbReference>
<dbReference type="GO" id="GO:0005886">
    <property type="term" value="C:plasma membrane"/>
    <property type="evidence" value="ECO:0007669"/>
    <property type="project" value="UniProtKB-SubCell"/>
</dbReference>
<dbReference type="InterPro" id="IPR000014">
    <property type="entry name" value="PAS"/>
</dbReference>
<name>A0A849P3F1_9BURK</name>
<evidence type="ECO:0000256" key="7">
    <source>
        <dbReference type="ARBA" id="ARBA00022553"/>
    </source>
</evidence>
<comment type="subcellular location">
    <subcellularLocation>
        <location evidence="2">Cell inner membrane</location>
        <topology evidence="2">Multi-pass membrane protein</topology>
    </subcellularLocation>
</comment>
<evidence type="ECO:0000256" key="13">
    <source>
        <dbReference type="ARBA" id="ARBA00022840"/>
    </source>
</evidence>
<dbReference type="InterPro" id="IPR050351">
    <property type="entry name" value="BphY/WalK/GraS-like"/>
</dbReference>
<evidence type="ECO:0000256" key="3">
    <source>
        <dbReference type="ARBA" id="ARBA00012438"/>
    </source>
</evidence>
<comment type="catalytic activity">
    <reaction evidence="1">
        <text>ATP + protein L-histidine = ADP + protein N-phospho-L-histidine.</text>
        <dbReference type="EC" id="2.7.13.3"/>
    </reaction>
</comment>
<dbReference type="Gene3D" id="1.10.287.130">
    <property type="match status" value="1"/>
</dbReference>
<dbReference type="AlphaFoldDB" id="A0A849P3F1"/>
<evidence type="ECO:0000313" key="19">
    <source>
        <dbReference type="EMBL" id="NOL50884.1"/>
    </source>
</evidence>
<evidence type="ECO:0000256" key="15">
    <source>
        <dbReference type="ARBA" id="ARBA00023012"/>
    </source>
</evidence>
<dbReference type="CDD" id="cd00130">
    <property type="entry name" value="PAS"/>
    <property type="match status" value="1"/>
</dbReference>
<dbReference type="InterPro" id="IPR005467">
    <property type="entry name" value="His_kinase_dom"/>
</dbReference>
<evidence type="ECO:0000313" key="20">
    <source>
        <dbReference type="Proteomes" id="UP000537862"/>
    </source>
</evidence>
<keyword evidence="7" id="KW-0597">Phosphoprotein</keyword>
<evidence type="ECO:0000256" key="1">
    <source>
        <dbReference type="ARBA" id="ARBA00000085"/>
    </source>
</evidence>
<evidence type="ECO:0000256" key="5">
    <source>
        <dbReference type="ARBA" id="ARBA00022448"/>
    </source>
</evidence>
<evidence type="ECO:0000256" key="4">
    <source>
        <dbReference type="ARBA" id="ARBA00019665"/>
    </source>
</evidence>
<evidence type="ECO:0000256" key="10">
    <source>
        <dbReference type="ARBA" id="ARBA00022692"/>
    </source>
</evidence>
<reference evidence="19 20" key="1">
    <citation type="submission" date="2020-05" db="EMBL/GenBank/DDBJ databases">
        <authorList>
            <person name="Niu N."/>
        </authorList>
    </citation>
    <scope>NUCLEOTIDE SEQUENCE [LARGE SCALE GENOMIC DNA]</scope>
    <source>
        <strain evidence="19 20">3340-03</strain>
    </source>
</reference>
<dbReference type="PANTHER" id="PTHR45453:SF1">
    <property type="entry name" value="PHOSPHATE REGULON SENSOR PROTEIN PHOR"/>
    <property type="match status" value="1"/>
</dbReference>
<comment type="caution">
    <text evidence="19">The sequence shown here is derived from an EMBL/GenBank/DDBJ whole genome shotgun (WGS) entry which is preliminary data.</text>
</comment>
<keyword evidence="20" id="KW-1185">Reference proteome</keyword>
<dbReference type="InterPro" id="IPR003661">
    <property type="entry name" value="HisK_dim/P_dom"/>
</dbReference>
<dbReference type="Gene3D" id="3.30.565.10">
    <property type="entry name" value="Histidine kinase-like ATPase, C-terminal domain"/>
    <property type="match status" value="1"/>
</dbReference>
<dbReference type="EMBL" id="JABGBN010000001">
    <property type="protein sequence ID" value="NOL50884.1"/>
    <property type="molecule type" value="Genomic_DNA"/>
</dbReference>
<gene>
    <name evidence="19" type="primary">phoR</name>
    <name evidence="19" type="ORF">HKX39_01655</name>
</gene>
<dbReference type="NCBIfam" id="TIGR02966">
    <property type="entry name" value="phoR_proteo"/>
    <property type="match status" value="1"/>
</dbReference>
<dbReference type="GO" id="GO:0016036">
    <property type="term" value="P:cellular response to phosphate starvation"/>
    <property type="evidence" value="ECO:0007669"/>
    <property type="project" value="TreeGrafter"/>
</dbReference>
<dbReference type="InterPro" id="IPR036890">
    <property type="entry name" value="HATPase_C_sf"/>
</dbReference>
<dbReference type="EC" id="2.7.13.3" evidence="3"/>
<keyword evidence="6" id="KW-1003">Cell membrane</keyword>
<dbReference type="InterPro" id="IPR035965">
    <property type="entry name" value="PAS-like_dom_sf"/>
</dbReference>
<evidence type="ECO:0000259" key="18">
    <source>
        <dbReference type="PROSITE" id="PS50109"/>
    </source>
</evidence>
<comment type="function">
    <text evidence="17">Member of the two-component regulatory system PhoR/PhoB involved in the phosphate regulon genes expression. PhoR may function as a membrane-associated protein kinase that phosphorylates PhoB in response to environmental signals.</text>
</comment>
<evidence type="ECO:0000256" key="6">
    <source>
        <dbReference type="ARBA" id="ARBA00022475"/>
    </source>
</evidence>
<evidence type="ECO:0000256" key="16">
    <source>
        <dbReference type="ARBA" id="ARBA00023136"/>
    </source>
</evidence>
<evidence type="ECO:0000256" key="8">
    <source>
        <dbReference type="ARBA" id="ARBA00022592"/>
    </source>
</evidence>
<organism evidence="19 20">
    <name type="scientific">Pelistega suis</name>
    <dbReference type="NCBI Taxonomy" id="1631957"/>
    <lineage>
        <taxon>Bacteria</taxon>
        <taxon>Pseudomonadati</taxon>
        <taxon>Pseudomonadota</taxon>
        <taxon>Betaproteobacteria</taxon>
        <taxon>Burkholderiales</taxon>
        <taxon>Alcaligenaceae</taxon>
        <taxon>Pelistega</taxon>
    </lineage>
</organism>
<evidence type="ECO:0000256" key="17">
    <source>
        <dbReference type="ARBA" id="ARBA00025207"/>
    </source>
</evidence>
<keyword evidence="14" id="KW-1133">Transmembrane helix</keyword>
<keyword evidence="8" id="KW-0592">Phosphate transport</keyword>
<keyword evidence="16" id="KW-0472">Membrane</keyword>
<dbReference type="Proteomes" id="UP000537862">
    <property type="component" value="Unassembled WGS sequence"/>
</dbReference>
<feature type="domain" description="Histidine kinase" evidence="18">
    <location>
        <begin position="210"/>
        <end position="428"/>
    </location>
</feature>
<dbReference type="GO" id="GO:0006817">
    <property type="term" value="P:phosphate ion transport"/>
    <property type="evidence" value="ECO:0007669"/>
    <property type="project" value="UniProtKB-KW"/>
</dbReference>
<dbReference type="SUPFAM" id="SSF55785">
    <property type="entry name" value="PYP-like sensor domain (PAS domain)"/>
    <property type="match status" value="1"/>
</dbReference>
<dbReference type="InterPro" id="IPR014310">
    <property type="entry name" value="Sig_transdc_His_kinase_PhoR"/>
</dbReference>
<dbReference type="FunFam" id="1.10.287.130:FF:000001">
    <property type="entry name" value="Two-component sensor histidine kinase"/>
    <property type="match status" value="1"/>
</dbReference>
<dbReference type="InterPro" id="IPR003594">
    <property type="entry name" value="HATPase_dom"/>
</dbReference>
<dbReference type="Gene3D" id="3.30.450.20">
    <property type="entry name" value="PAS domain"/>
    <property type="match status" value="1"/>
</dbReference>
<dbReference type="GO" id="GO:0000155">
    <property type="term" value="F:phosphorelay sensor kinase activity"/>
    <property type="evidence" value="ECO:0007669"/>
    <property type="project" value="InterPro"/>
</dbReference>
<protein>
    <recommendedName>
        <fullName evidence="4">Phosphate regulon sensor protein PhoR</fullName>
        <ecNumber evidence="3">2.7.13.3</ecNumber>
    </recommendedName>
</protein>
<keyword evidence="9" id="KW-0808">Transferase</keyword>
<keyword evidence="11" id="KW-0547">Nucleotide-binding</keyword>
<accession>A0A849P3F1</accession>
<dbReference type="InterPro" id="IPR036097">
    <property type="entry name" value="HisK_dim/P_sf"/>
</dbReference>
<dbReference type="RefSeq" id="WP_171679566.1">
    <property type="nucleotide sequence ID" value="NZ_JABGBN010000001.1"/>
</dbReference>
<dbReference type="PRINTS" id="PR00344">
    <property type="entry name" value="BCTRLSENSOR"/>
</dbReference>
<keyword evidence="10" id="KW-0812">Transmembrane</keyword>
<sequence>MLNTRPFIFLILTLLIASLVQSWQGGFSGLITIGILLFAYVLMDYRLFLKTLRWVNNIENTPPSYVGKYEQIIYPIYKHFRSQTIDLAQSNQLNQNILWAANAFPAAVIILDKNYLIRWCNRHAKQLLNIDYKKDSGHNLLNYIRTPDFYQYVSEGNWSKPFLVSEVRDGRRYHLKYELTQYNGDNILLLCFDNTQLETLRTTQQDFVANVSHELRTPLTVLSGFLETLKDLPPEAISAEQRQHFESLMQEQTSRMLAIVSDLLTLSTLESTKLGDQPPVAIQSLIEQARAQTEALSSQQHSFHWDINQDLTITGNATELSSAITNLLTNAVRYTPSGGTISVFWGVNEQNEAVFSVTDSGLGIAPSDIPRVTERFYRVDKSRSRASGGTGLGLAITKHIAIRHNAKLQIKSKLNKGSTFSLVFPQENIASNL</sequence>
<evidence type="ECO:0000256" key="12">
    <source>
        <dbReference type="ARBA" id="ARBA00022777"/>
    </source>
</evidence>
<dbReference type="GO" id="GO:0004721">
    <property type="term" value="F:phosphoprotein phosphatase activity"/>
    <property type="evidence" value="ECO:0007669"/>
    <property type="project" value="TreeGrafter"/>
</dbReference>
<dbReference type="GO" id="GO:0005524">
    <property type="term" value="F:ATP binding"/>
    <property type="evidence" value="ECO:0007669"/>
    <property type="project" value="UniProtKB-KW"/>
</dbReference>
<evidence type="ECO:0000256" key="9">
    <source>
        <dbReference type="ARBA" id="ARBA00022679"/>
    </source>
</evidence>